<dbReference type="EMBL" id="CAJOBP010039337">
    <property type="protein sequence ID" value="CAF4741983.1"/>
    <property type="molecule type" value="Genomic_DNA"/>
</dbReference>
<feature type="region of interest" description="Disordered" evidence="1">
    <location>
        <begin position="71"/>
        <end position="90"/>
    </location>
</feature>
<evidence type="ECO:0000256" key="1">
    <source>
        <dbReference type="SAM" id="MobiDB-lite"/>
    </source>
</evidence>
<name>A0A821KZH2_9BILA</name>
<dbReference type="AlphaFoldDB" id="A0A821KZH2"/>
<protein>
    <submittedName>
        <fullName evidence="2">Uncharacterized protein</fullName>
    </submittedName>
</protein>
<dbReference type="Proteomes" id="UP000663873">
    <property type="component" value="Unassembled WGS sequence"/>
</dbReference>
<evidence type="ECO:0000313" key="2">
    <source>
        <dbReference type="EMBL" id="CAF4741983.1"/>
    </source>
</evidence>
<gene>
    <name evidence="2" type="ORF">UJA718_LOCUS38429</name>
</gene>
<comment type="caution">
    <text evidence="2">The sequence shown here is derived from an EMBL/GenBank/DDBJ whole genome shotgun (WGS) entry which is preliminary data.</text>
</comment>
<evidence type="ECO:0000313" key="3">
    <source>
        <dbReference type="Proteomes" id="UP000663873"/>
    </source>
</evidence>
<keyword evidence="3" id="KW-1185">Reference proteome</keyword>
<reference evidence="2" key="1">
    <citation type="submission" date="2021-02" db="EMBL/GenBank/DDBJ databases">
        <authorList>
            <person name="Nowell W R."/>
        </authorList>
    </citation>
    <scope>NUCLEOTIDE SEQUENCE</scope>
</reference>
<organism evidence="2 3">
    <name type="scientific">Rotaria socialis</name>
    <dbReference type="NCBI Taxonomy" id="392032"/>
    <lineage>
        <taxon>Eukaryota</taxon>
        <taxon>Metazoa</taxon>
        <taxon>Spiralia</taxon>
        <taxon>Gnathifera</taxon>
        <taxon>Rotifera</taxon>
        <taxon>Eurotatoria</taxon>
        <taxon>Bdelloidea</taxon>
        <taxon>Philodinida</taxon>
        <taxon>Philodinidae</taxon>
        <taxon>Rotaria</taxon>
    </lineage>
</organism>
<proteinExistence type="predicted"/>
<sequence>MIDNISESTTNNHHQRSPQLQQEQPKNSSNSQITLDFNSILQELKSVGEAHQPEQQTTMIVENITANIKQQSQADTNSNNTVSSVKYEPSSSDGLFAYLSSDSAISLPSINTMMLSSIPSSTIAH</sequence>
<accession>A0A821KZH2</accession>
<feature type="region of interest" description="Disordered" evidence="1">
    <location>
        <begin position="1"/>
        <end position="35"/>
    </location>
</feature>
<feature type="non-terminal residue" evidence="2">
    <location>
        <position position="1"/>
    </location>
</feature>